<dbReference type="SUPFAM" id="SSF53448">
    <property type="entry name" value="Nucleotide-diphospho-sugar transferases"/>
    <property type="match status" value="1"/>
</dbReference>
<dbReference type="PIRSF" id="PIRSF036586">
    <property type="entry name" value="CDP-ribitol_syn"/>
    <property type="match status" value="1"/>
</dbReference>
<dbReference type="Pfam" id="PF00106">
    <property type="entry name" value="adh_short"/>
    <property type="match status" value="1"/>
</dbReference>
<evidence type="ECO:0000313" key="4">
    <source>
        <dbReference type="Proteomes" id="UP000244527"/>
    </source>
</evidence>
<dbReference type="SUPFAM" id="SSF51735">
    <property type="entry name" value="NAD(P)-binding Rossmann-fold domains"/>
    <property type="match status" value="1"/>
</dbReference>
<dbReference type="AlphaFoldDB" id="A0A2S1LDB4"/>
<gene>
    <name evidence="3" type="ORF">FFWV33_09175</name>
</gene>
<dbReference type="PROSITE" id="PS00061">
    <property type="entry name" value="ADH_SHORT"/>
    <property type="match status" value="1"/>
</dbReference>
<sequence>MNIAVILAGGVGARLGMSLPKQFFKVAGKMVIEHAVDVFEKNELIDEIAIVTNGHYTFMVEDMIIKNNWKKVKKILEGGEERYHSSLAAVNAYDDFKEANLIFHDAARPLLSQRIVNDVVKAMDTFNAVDVAINSADTIIEVANEIITAIPERVKMRRGQTPQSFKQALIAKAYKIALKDKNFSASDDCGIVKKYLPQEKIFVVKGEEVNMKLTYPEDTYLLDKLFQLRSAEIQNFKLSPAILNGKVMVVFGGTYGIGKSILELGALNGIKVYNFSRSHNNVDVAKKDEVERALNEVFQIEKKIDFIVNAAAILHKEPLETMQYDAICQAINTNYYGTITVAIASLPYLKKSNGHILFFTSSSYTRGRAFYSIYSSTKAAVVNFVQAISQEWESFGIKVNCINPERTQTPMRIKNFGSEPEDSLLKPETVAMRCLQTLQSNCTGQVIDVRLNHQEKDK</sequence>
<dbReference type="Gene3D" id="3.40.50.720">
    <property type="entry name" value="NAD(P)-binding Rossmann-like Domain"/>
    <property type="match status" value="1"/>
</dbReference>
<dbReference type="KEGG" id="ffa:FFWV33_09175"/>
<dbReference type="GO" id="GO:0050518">
    <property type="term" value="F:2-C-methyl-D-erythritol 4-phosphate cytidylyltransferase activity"/>
    <property type="evidence" value="ECO:0007669"/>
    <property type="project" value="TreeGrafter"/>
</dbReference>
<dbReference type="InterPro" id="IPR020904">
    <property type="entry name" value="Sc_DH/Rdtase_CS"/>
</dbReference>
<dbReference type="PRINTS" id="PR00081">
    <property type="entry name" value="GDHRDH"/>
</dbReference>
<proteinExistence type="predicted"/>
<organism evidence="3 4">
    <name type="scientific">Flavobacterium faecale</name>
    <dbReference type="NCBI Taxonomy" id="1355330"/>
    <lineage>
        <taxon>Bacteria</taxon>
        <taxon>Pseudomonadati</taxon>
        <taxon>Bacteroidota</taxon>
        <taxon>Flavobacteriia</taxon>
        <taxon>Flavobacteriales</taxon>
        <taxon>Flavobacteriaceae</taxon>
        <taxon>Flavobacterium</taxon>
    </lineage>
</organism>
<dbReference type="CDD" id="cd05233">
    <property type="entry name" value="SDR_c"/>
    <property type="match status" value="1"/>
</dbReference>
<evidence type="ECO:0000313" key="3">
    <source>
        <dbReference type="EMBL" id="AWG21697.1"/>
    </source>
</evidence>
<dbReference type="Gene3D" id="3.90.550.10">
    <property type="entry name" value="Spore Coat Polysaccharide Biosynthesis Protein SpsA, Chain A"/>
    <property type="match status" value="1"/>
</dbReference>
<dbReference type="Pfam" id="PF01128">
    <property type="entry name" value="IspD"/>
    <property type="match status" value="1"/>
</dbReference>
<dbReference type="CDD" id="cd02516">
    <property type="entry name" value="CDP-ME_synthetase"/>
    <property type="match status" value="1"/>
</dbReference>
<dbReference type="EMBL" id="CP020918">
    <property type="protein sequence ID" value="AWG21697.1"/>
    <property type="molecule type" value="Genomic_DNA"/>
</dbReference>
<keyword evidence="2 3" id="KW-0548">Nucleotidyltransferase</keyword>
<protein>
    <submittedName>
        <fullName evidence="3">2-C-methyl-D-erythritol 4-phosphate cytidylyltransferase</fullName>
    </submittedName>
</protein>
<dbReference type="RefSeq" id="WP_108740634.1">
    <property type="nucleotide sequence ID" value="NZ_CP020918.1"/>
</dbReference>
<dbReference type="OrthoDB" id="9806837at2"/>
<evidence type="ECO:0000256" key="2">
    <source>
        <dbReference type="ARBA" id="ARBA00022695"/>
    </source>
</evidence>
<accession>A0A2S1LDB4</accession>
<reference evidence="3 4" key="1">
    <citation type="submission" date="2017-04" db="EMBL/GenBank/DDBJ databases">
        <title>Compelte genome sequence of WV33.</title>
        <authorList>
            <person name="Lee P.C."/>
        </authorList>
    </citation>
    <scope>NUCLEOTIDE SEQUENCE [LARGE SCALE GENOMIC DNA]</scope>
    <source>
        <strain evidence="3 4">WV33</strain>
    </source>
</reference>
<dbReference type="InterPro" id="IPR036291">
    <property type="entry name" value="NAD(P)-bd_dom_sf"/>
</dbReference>
<name>A0A2S1LDB4_9FLAO</name>
<dbReference type="InterPro" id="IPR029044">
    <property type="entry name" value="Nucleotide-diphossugar_trans"/>
</dbReference>
<dbReference type="InterPro" id="IPR012115">
    <property type="entry name" value="CDP-ribitol_syn"/>
</dbReference>
<dbReference type="PANTHER" id="PTHR32125:SF4">
    <property type="entry name" value="2-C-METHYL-D-ERYTHRITOL 4-PHOSPHATE CYTIDYLYLTRANSFERASE, CHLOROPLASTIC"/>
    <property type="match status" value="1"/>
</dbReference>
<dbReference type="InterPro" id="IPR002347">
    <property type="entry name" value="SDR_fam"/>
</dbReference>
<dbReference type="InterPro" id="IPR034683">
    <property type="entry name" value="IspD/TarI"/>
</dbReference>
<keyword evidence="4" id="KW-1185">Reference proteome</keyword>
<dbReference type="Proteomes" id="UP000244527">
    <property type="component" value="Chromosome"/>
</dbReference>
<keyword evidence="1 3" id="KW-0808">Transferase</keyword>
<dbReference type="PANTHER" id="PTHR32125">
    <property type="entry name" value="2-C-METHYL-D-ERYTHRITOL 4-PHOSPHATE CYTIDYLYLTRANSFERASE, CHLOROPLASTIC"/>
    <property type="match status" value="1"/>
</dbReference>
<evidence type="ECO:0000256" key="1">
    <source>
        <dbReference type="ARBA" id="ARBA00022679"/>
    </source>
</evidence>
<dbReference type="InterPro" id="IPR050088">
    <property type="entry name" value="IspD/TarI_cytidylyltransf_bact"/>
</dbReference>